<evidence type="ECO:0000259" key="6">
    <source>
        <dbReference type="Pfam" id="PF08801"/>
    </source>
</evidence>
<dbReference type="EMBL" id="NMUH01001716">
    <property type="protein sequence ID" value="MQL94788.1"/>
    <property type="molecule type" value="Genomic_DNA"/>
</dbReference>
<feature type="region of interest" description="Disordered" evidence="5">
    <location>
        <begin position="213"/>
        <end position="240"/>
    </location>
</feature>
<dbReference type="InterPro" id="IPR014908">
    <property type="entry name" value="Nucleoporin_Nup133/Nup155_N"/>
</dbReference>
<dbReference type="Proteomes" id="UP000652761">
    <property type="component" value="Unassembled WGS sequence"/>
</dbReference>
<dbReference type="Pfam" id="PF08801">
    <property type="entry name" value="Nucleoporin_N"/>
    <property type="match status" value="1"/>
</dbReference>
<comment type="subcellular location">
    <subcellularLocation>
        <location evidence="1">Nucleus</location>
    </subcellularLocation>
</comment>
<name>A0A843VEJ6_COLES</name>
<keyword evidence="8" id="KW-1185">Reference proteome</keyword>
<dbReference type="GO" id="GO:0000972">
    <property type="term" value="P:transcription-dependent tethering of RNA polymerase II gene DNA at nuclear periphery"/>
    <property type="evidence" value="ECO:0007669"/>
    <property type="project" value="TreeGrafter"/>
</dbReference>
<dbReference type="PANTHER" id="PTHR13405:SF11">
    <property type="entry name" value="NUCLEAR PORE COMPLEX PROTEIN NUP133"/>
    <property type="match status" value="1"/>
</dbReference>
<gene>
    <name evidence="7" type="ORF">Taro_027453</name>
</gene>
<evidence type="ECO:0000313" key="8">
    <source>
        <dbReference type="Proteomes" id="UP000652761"/>
    </source>
</evidence>
<evidence type="ECO:0000256" key="5">
    <source>
        <dbReference type="SAM" id="MobiDB-lite"/>
    </source>
</evidence>
<dbReference type="OrthoDB" id="103454at2759"/>
<evidence type="ECO:0000256" key="1">
    <source>
        <dbReference type="ARBA" id="ARBA00004123"/>
    </source>
</evidence>
<dbReference type="GO" id="GO:0016973">
    <property type="term" value="P:poly(A)+ mRNA export from nucleus"/>
    <property type="evidence" value="ECO:0007669"/>
    <property type="project" value="TreeGrafter"/>
</dbReference>
<dbReference type="GO" id="GO:0017056">
    <property type="term" value="F:structural constituent of nuclear pore"/>
    <property type="evidence" value="ECO:0007669"/>
    <property type="project" value="InterPro"/>
</dbReference>
<sequence length="1522" mass="170481">MFTPATKKSHLPPQRSRKPAAQAAPDSPSTPAAESRFSVASRPATGTPVPWASRLSVLARISNANRTHKGADADQTQPVHVAEFPQVLRNAQAIYLQKNIDVFFGGMDKGSSLSWMICGNQLFIWSFLSASVPKKCVTLDIPASALAYENKDKNLIKGRWLVCFVKWEVACAGTEVFGQCPPVGVVACNEETGAILYWPDIFSESMNTPVVSLPDHEESDNNASPHQEITETNGNQESNQTGDDFWSESKVFNSLIVSPIPGTSYDCIGLALSSSGVLWRLHFSSSKICRERFTRVVNCSSFQNSEIGQPSTSRVYARSLVWRFQHETSEKSSRQFFLLTDNEIQCWNILLEGSGYITKLWSHEIIGADGGLGIKKDLAGQKHIWLLDMQIDDRGREFTILVATFCKDRVSSSSYTQYSLLTMQYKSGYNISSEDYTSTTERILEKKAPLQVIIPKARVEDEKFLFSLRLRVGGKPPGSALILSGDGTATVANYCRGSTHLYQFDLPWDAGKVLDASVIPPMEDNEDGAWIVLTEKAGIWAIPEKAVLLGGVEPPERSLSRKGSSNERAPEEEKYISAFDGGIVPRRTSSEAWNTGERQRAVLSSYSNIAQRIAQDEEAEALLGRLFHDFLLTGKVEGAFEKLKKSGAFEKEGAVNVFARMSKSIVDTLAKHWTTTRGADFMVSAVVSSQLSDKQQKHERFLQFLALSKCHEELSSKQRHSLHIILEHGEKLAGMVQLRELQNLLSQKRSVDNDSPSSPSGSEVTGSLWDLIQLVGEKARRNAVLLMDRDNAEVFYSRVSDLEELFYCLSHDLHYIIDKDHPSMVQIQRTCEISNACISLIDSAMRYRNDHQTWYASPEGLIHWNCKPVVRSGLWSMASLIIQLLREAPVIDKSIKFDLSSQLEGLADVLLETYNALIIVKMERGEEYKGLGEEYFKRRDEILRTLYQQLKEFVSAKSQAFNQHILRVPGRRPSGVTSLKRRWSSSIVSYPCSFPSTRKMGMMLGSGDGGRKTPSQSRLSLIGSVVALDKNLETVLYKENEDPELKKSVFKEASGHLLAIAKQHEGYETLWDICYDLNDTELLRNLMRQSMGPQGGFSYFVFKKLYEQHKYSTLLRLGEEFQEDLLIFLKQHTELLWLHQQFLNQFTSASETLHALALYQDYNSTSVAEEASNPDYSARKPSLSERRRFLNLSKIAAAAGKDVGFDIKIQQIEADLHMLKLQALLVSGTCMFFNHFVDVEFEVTWVFLAGYASCILPHEIMFTAKVLGRLLREDRFSETWIKKCKNHVVACCSTYLPKTWQSSVDALRRIGGVFNLLQSGGSDSSISFTHTFLIFLFLQEEIVGQLNDSETMQDLNKPLHPGGLIELCLKSRSRKLSLLAFEIFAWTSASFRMSNRSLLVECWMNAADQDDWSAVYQKSIVEGWGDEVSLQFLKETVLFQASKRCFGPGVDVYDGGFENALPCQEEDVQPAASLKDSCSSVEGILMQHKDFPDAGKLMVTAIVMGKAGADAIISEDVMADVL</sequence>
<evidence type="ECO:0000256" key="4">
    <source>
        <dbReference type="ARBA" id="ARBA00023242"/>
    </source>
</evidence>
<dbReference type="InterPro" id="IPR015943">
    <property type="entry name" value="WD40/YVTN_repeat-like_dom_sf"/>
</dbReference>
<protein>
    <recommendedName>
        <fullName evidence="6">Nucleoporin Nup133/Nup155-like N-terminal domain-containing protein</fullName>
    </recommendedName>
</protein>
<feature type="compositionally biased region" description="Basic residues" evidence="5">
    <location>
        <begin position="7"/>
        <end position="18"/>
    </location>
</feature>
<dbReference type="PANTHER" id="PTHR13405">
    <property type="entry name" value="NUCLEAR PORE COMPLEX PROTEIN NUP133"/>
    <property type="match status" value="1"/>
</dbReference>
<feature type="compositionally biased region" description="Polar residues" evidence="5">
    <location>
        <begin position="221"/>
        <end position="240"/>
    </location>
</feature>
<proteinExistence type="inferred from homology"/>
<keyword evidence="4" id="KW-0539">Nucleus</keyword>
<feature type="domain" description="Nucleoporin Nup133/Nup155-like N-terminal" evidence="6">
    <location>
        <begin position="74"/>
        <end position="540"/>
    </location>
</feature>
<dbReference type="GO" id="GO:0031080">
    <property type="term" value="C:nuclear pore outer ring"/>
    <property type="evidence" value="ECO:0007669"/>
    <property type="project" value="TreeGrafter"/>
</dbReference>
<dbReference type="GO" id="GO:0006606">
    <property type="term" value="P:protein import into nucleus"/>
    <property type="evidence" value="ECO:0007669"/>
    <property type="project" value="TreeGrafter"/>
</dbReference>
<organism evidence="7 8">
    <name type="scientific">Colocasia esculenta</name>
    <name type="common">Wild taro</name>
    <name type="synonym">Arum esculentum</name>
    <dbReference type="NCBI Taxonomy" id="4460"/>
    <lineage>
        <taxon>Eukaryota</taxon>
        <taxon>Viridiplantae</taxon>
        <taxon>Streptophyta</taxon>
        <taxon>Embryophyta</taxon>
        <taxon>Tracheophyta</taxon>
        <taxon>Spermatophyta</taxon>
        <taxon>Magnoliopsida</taxon>
        <taxon>Liliopsida</taxon>
        <taxon>Araceae</taxon>
        <taxon>Aroideae</taxon>
        <taxon>Colocasieae</taxon>
        <taxon>Colocasia</taxon>
    </lineage>
</organism>
<evidence type="ECO:0000256" key="2">
    <source>
        <dbReference type="ARBA" id="ARBA00005569"/>
    </source>
</evidence>
<evidence type="ECO:0000256" key="3">
    <source>
        <dbReference type="ARBA" id="ARBA00022448"/>
    </source>
</evidence>
<evidence type="ECO:0000313" key="7">
    <source>
        <dbReference type="EMBL" id="MQL94788.1"/>
    </source>
</evidence>
<dbReference type="SUPFAM" id="SSF117289">
    <property type="entry name" value="Nucleoporin domain"/>
    <property type="match status" value="1"/>
</dbReference>
<accession>A0A843VEJ6</accession>
<dbReference type="Gene3D" id="2.130.10.10">
    <property type="entry name" value="YVTN repeat-like/Quinoprotein amine dehydrogenase"/>
    <property type="match status" value="1"/>
</dbReference>
<reference evidence="7" key="1">
    <citation type="submission" date="2017-07" db="EMBL/GenBank/DDBJ databases">
        <title>Taro Niue Genome Assembly and Annotation.</title>
        <authorList>
            <person name="Atibalentja N."/>
            <person name="Keating K."/>
            <person name="Fields C.J."/>
        </authorList>
    </citation>
    <scope>NUCLEOTIDE SEQUENCE</scope>
    <source>
        <strain evidence="7">Niue_2</strain>
        <tissue evidence="7">Leaf</tissue>
    </source>
</reference>
<comment type="similarity">
    <text evidence="2">Belongs to the nucleoporin Nup133 family.</text>
</comment>
<dbReference type="InterPro" id="IPR037624">
    <property type="entry name" value="Nup133-like"/>
</dbReference>
<keyword evidence="3" id="KW-0813">Transport</keyword>
<comment type="caution">
    <text evidence="7">The sequence shown here is derived from an EMBL/GenBank/DDBJ whole genome shotgun (WGS) entry which is preliminary data.</text>
</comment>
<feature type="region of interest" description="Disordered" evidence="5">
    <location>
        <begin position="1"/>
        <end position="46"/>
    </location>
</feature>